<accession>A0A5J5IQV9</accession>
<dbReference type="OrthoDB" id="5116543at2"/>
<dbReference type="Proteomes" id="UP000327039">
    <property type="component" value="Unassembled WGS sequence"/>
</dbReference>
<dbReference type="EMBL" id="VYRZ01000005">
    <property type="protein sequence ID" value="KAA9083771.1"/>
    <property type="molecule type" value="Genomic_DNA"/>
</dbReference>
<dbReference type="RefSeq" id="WP_150420480.1">
    <property type="nucleotide sequence ID" value="NZ_VYRZ01000005.1"/>
</dbReference>
<evidence type="ECO:0008006" key="3">
    <source>
        <dbReference type="Google" id="ProtNLM"/>
    </source>
</evidence>
<organism evidence="1 2">
    <name type="scientific">Microbacterium radiodurans</name>
    <dbReference type="NCBI Taxonomy" id="661398"/>
    <lineage>
        <taxon>Bacteria</taxon>
        <taxon>Bacillati</taxon>
        <taxon>Actinomycetota</taxon>
        <taxon>Actinomycetes</taxon>
        <taxon>Micrococcales</taxon>
        <taxon>Microbacteriaceae</taxon>
        <taxon>Microbacterium</taxon>
    </lineage>
</organism>
<evidence type="ECO:0000313" key="1">
    <source>
        <dbReference type="EMBL" id="KAA9083771.1"/>
    </source>
</evidence>
<name>A0A5J5IQV9_9MICO</name>
<reference evidence="2" key="1">
    <citation type="submission" date="2019-09" db="EMBL/GenBank/DDBJ databases">
        <title>Mumia zhuanghuii sp. nov. isolated from the intestinal contents of plateau pika (Ochotona curzoniae) in the Qinghai-Tibet plateau of China.</title>
        <authorList>
            <person name="Tian Z."/>
        </authorList>
    </citation>
    <scope>NUCLEOTIDE SEQUENCE [LARGE SCALE GENOMIC DNA]</scope>
    <source>
        <strain evidence="2">DSM 25564</strain>
    </source>
</reference>
<gene>
    <name evidence="1" type="ORF">F6B42_14585</name>
</gene>
<comment type="caution">
    <text evidence="1">The sequence shown here is derived from an EMBL/GenBank/DDBJ whole genome shotgun (WGS) entry which is preliminary data.</text>
</comment>
<sequence>MTRFSLSREVPAGTALVGMVAIMLTLAGCSAVDDLAYGRAEAAYANPQELAQARGGALDWLPADAREIERVASTRADGTESLLFVSAEGLDGCRETDRLSAPTMEVDDAPDIYAIDTVALCGDWAVAEQDGTYYARTPAKEADPLTP</sequence>
<evidence type="ECO:0000313" key="2">
    <source>
        <dbReference type="Proteomes" id="UP000327039"/>
    </source>
</evidence>
<dbReference type="PROSITE" id="PS51257">
    <property type="entry name" value="PROKAR_LIPOPROTEIN"/>
    <property type="match status" value="1"/>
</dbReference>
<dbReference type="AlphaFoldDB" id="A0A5J5IQV9"/>
<protein>
    <recommendedName>
        <fullName evidence="3">Lipoprotein</fullName>
    </recommendedName>
</protein>
<proteinExistence type="predicted"/>
<keyword evidence="2" id="KW-1185">Reference proteome</keyword>